<dbReference type="EMBL" id="JADFFM010000002">
    <property type="protein sequence ID" value="MBE9668038.1"/>
    <property type="molecule type" value="Genomic_DNA"/>
</dbReference>
<name>A0ABR9XM63_9SPHI</name>
<dbReference type="RefSeq" id="WP_194107470.1">
    <property type="nucleotide sequence ID" value="NZ_JADFFM010000002.1"/>
</dbReference>
<dbReference type="PROSITE" id="PS51257">
    <property type="entry name" value="PROKAR_LIPOPROTEIN"/>
    <property type="match status" value="1"/>
</dbReference>
<feature type="signal peptide" evidence="1">
    <location>
        <begin position="1"/>
        <end position="23"/>
    </location>
</feature>
<feature type="chain" id="PRO_5047249746" description="NlpE-like protein" evidence="1">
    <location>
        <begin position="24"/>
        <end position="128"/>
    </location>
</feature>
<keyword evidence="3" id="KW-1185">Reference proteome</keyword>
<keyword evidence="1" id="KW-0732">Signal</keyword>
<accession>A0ABR9XM63</accession>
<evidence type="ECO:0000256" key="1">
    <source>
        <dbReference type="SAM" id="SignalP"/>
    </source>
</evidence>
<dbReference type="Proteomes" id="UP000632774">
    <property type="component" value="Unassembled WGS sequence"/>
</dbReference>
<evidence type="ECO:0008006" key="4">
    <source>
        <dbReference type="Google" id="ProtNLM"/>
    </source>
</evidence>
<evidence type="ECO:0000313" key="3">
    <source>
        <dbReference type="Proteomes" id="UP000632774"/>
    </source>
</evidence>
<protein>
    <recommendedName>
        <fullName evidence="4">NlpE-like protein</fullName>
    </recommendedName>
</protein>
<proteinExistence type="predicted"/>
<sequence>MAAKFLIIALICLSMMGISCKKATNSTTTYRAKVVYKDCGYFIFDVEGNNGIGTRWSANRQDNYYNNAVDIRDYCYLVDKNVKVGNTVEFTITQQQTAVSSNCPFPECFAYLGTGKSIYINDVVIVNP</sequence>
<evidence type="ECO:0000313" key="2">
    <source>
        <dbReference type="EMBL" id="MBE9668038.1"/>
    </source>
</evidence>
<gene>
    <name evidence="2" type="ORF">IRJ18_16835</name>
</gene>
<comment type="caution">
    <text evidence="2">The sequence shown here is derived from an EMBL/GenBank/DDBJ whole genome shotgun (WGS) entry which is preliminary data.</text>
</comment>
<organism evidence="2 3">
    <name type="scientific">Mucilaginibacter boryungensis</name>
    <dbReference type="NCBI Taxonomy" id="768480"/>
    <lineage>
        <taxon>Bacteria</taxon>
        <taxon>Pseudomonadati</taxon>
        <taxon>Bacteroidota</taxon>
        <taxon>Sphingobacteriia</taxon>
        <taxon>Sphingobacteriales</taxon>
        <taxon>Sphingobacteriaceae</taxon>
        <taxon>Mucilaginibacter</taxon>
    </lineage>
</organism>
<reference evidence="2 3" key="1">
    <citation type="submission" date="2020-10" db="EMBL/GenBank/DDBJ databases">
        <title>Mucilaginibacter mali sp. nov., isolated from rhizosphere soil of apple orchard.</title>
        <authorList>
            <person name="Lee J.-S."/>
            <person name="Kim H.S."/>
            <person name="Kim J.-S."/>
        </authorList>
    </citation>
    <scope>NUCLEOTIDE SEQUENCE [LARGE SCALE GENOMIC DNA]</scope>
    <source>
        <strain evidence="2 3">KCTC 23157</strain>
    </source>
</reference>